<dbReference type="InterPro" id="IPR029016">
    <property type="entry name" value="GAF-like_dom_sf"/>
</dbReference>
<dbReference type="GO" id="GO:0003723">
    <property type="term" value="F:RNA binding"/>
    <property type="evidence" value="ECO:0007669"/>
    <property type="project" value="InterPro"/>
</dbReference>
<keyword evidence="1" id="KW-0805">Transcription regulation</keyword>
<dbReference type="AlphaFoldDB" id="A0A4R5XZE8"/>
<evidence type="ECO:0000256" key="3">
    <source>
        <dbReference type="SAM" id="MobiDB-lite"/>
    </source>
</evidence>
<dbReference type="SUPFAM" id="SSF52172">
    <property type="entry name" value="CheY-like"/>
    <property type="match status" value="1"/>
</dbReference>
<reference evidence="5 6" key="1">
    <citation type="submission" date="2019-03" db="EMBL/GenBank/DDBJ databases">
        <title>Genome Sequencing and Assembly of Various Microbes Isolated from Partially Reclaimed Soil and Acid Mine Drainage (AMD) Site.</title>
        <authorList>
            <person name="Steinbock B."/>
            <person name="Bechtold R."/>
            <person name="Sevigny J.L."/>
            <person name="Thomas D."/>
            <person name="Cuthill L.R."/>
            <person name="Aveiro Johannsen E.J."/>
            <person name="Thomas K."/>
            <person name="Ghosh A."/>
        </authorList>
    </citation>
    <scope>NUCLEOTIDE SEQUENCE [LARGE SCALE GENOMIC DNA]</scope>
    <source>
        <strain evidence="5 6">S-A1</strain>
    </source>
</reference>
<evidence type="ECO:0000256" key="1">
    <source>
        <dbReference type="ARBA" id="ARBA00023015"/>
    </source>
</evidence>
<organism evidence="5 6">
    <name type="scientific">Arthrobacter nitrophenolicus</name>
    <dbReference type="NCBI Taxonomy" id="683150"/>
    <lineage>
        <taxon>Bacteria</taxon>
        <taxon>Bacillati</taxon>
        <taxon>Actinomycetota</taxon>
        <taxon>Actinomycetes</taxon>
        <taxon>Micrococcales</taxon>
        <taxon>Micrococcaceae</taxon>
        <taxon>Arthrobacter</taxon>
    </lineage>
</organism>
<dbReference type="InterPro" id="IPR005561">
    <property type="entry name" value="ANTAR"/>
</dbReference>
<feature type="domain" description="ANTAR" evidence="4">
    <location>
        <begin position="196"/>
        <end position="257"/>
    </location>
</feature>
<dbReference type="InterPro" id="IPR036388">
    <property type="entry name" value="WH-like_DNA-bd_sf"/>
</dbReference>
<dbReference type="PROSITE" id="PS50921">
    <property type="entry name" value="ANTAR"/>
    <property type="match status" value="1"/>
</dbReference>
<gene>
    <name evidence="5" type="ORF">E2R57_11515</name>
</gene>
<dbReference type="Gene3D" id="1.10.10.10">
    <property type="entry name" value="Winged helix-like DNA-binding domain superfamily/Winged helix DNA-binding domain"/>
    <property type="match status" value="1"/>
</dbReference>
<feature type="compositionally biased region" description="Basic and acidic residues" evidence="3">
    <location>
        <begin position="1"/>
        <end position="10"/>
    </location>
</feature>
<dbReference type="SMART" id="SM01012">
    <property type="entry name" value="ANTAR"/>
    <property type="match status" value="1"/>
</dbReference>
<feature type="region of interest" description="Disordered" evidence="3">
    <location>
        <begin position="1"/>
        <end position="33"/>
    </location>
</feature>
<keyword evidence="2" id="KW-0804">Transcription</keyword>
<evidence type="ECO:0000313" key="5">
    <source>
        <dbReference type="EMBL" id="TDL37360.1"/>
    </source>
</evidence>
<proteinExistence type="predicted"/>
<comment type="caution">
    <text evidence="5">The sequence shown here is derived from an EMBL/GenBank/DDBJ whole genome shotgun (WGS) entry which is preliminary data.</text>
</comment>
<accession>A0A4R5XZE8</accession>
<protein>
    <submittedName>
        <fullName evidence="5">ANTAR domain-containing protein</fullName>
    </submittedName>
</protein>
<dbReference type="EMBL" id="SMZQ01000005">
    <property type="protein sequence ID" value="TDL37360.1"/>
    <property type="molecule type" value="Genomic_DNA"/>
</dbReference>
<name>A0A4R5XZE8_9MICC</name>
<dbReference type="Pfam" id="PF03861">
    <property type="entry name" value="ANTAR"/>
    <property type="match status" value="1"/>
</dbReference>
<sequence>MELRKPREYRSAWPGEGGGDALQSRWPPAPCTRRQEAPAGVLLDLRAESRDASLNLLLEAAASTLQEVAGSPFDCALTLPRHRGTPEAVGSNDSALALAGAEQGAGNSPVSQALGGKLATIANGYLPHPDWPDFWRILEAAGYRSMLSAPVPLGPGRFAALTLLSARDNVFTASVTAAATAFGKRAGTSFAIAEELRTARSSASHLRLALESRPLIDAACGVIMAQNNCSYEAAFGILAKASSHRNIKLRLLAESILSNVSQDLHNKSLEWR</sequence>
<evidence type="ECO:0000256" key="2">
    <source>
        <dbReference type="ARBA" id="ARBA00023163"/>
    </source>
</evidence>
<evidence type="ECO:0000259" key="4">
    <source>
        <dbReference type="PROSITE" id="PS50921"/>
    </source>
</evidence>
<dbReference type="Gene3D" id="3.30.450.40">
    <property type="match status" value="1"/>
</dbReference>
<dbReference type="InterPro" id="IPR011006">
    <property type="entry name" value="CheY-like_superfamily"/>
</dbReference>
<dbReference type="Proteomes" id="UP000294621">
    <property type="component" value="Unassembled WGS sequence"/>
</dbReference>
<dbReference type="OrthoDB" id="4946329at2"/>
<evidence type="ECO:0000313" key="6">
    <source>
        <dbReference type="Proteomes" id="UP000294621"/>
    </source>
</evidence>
<dbReference type="SUPFAM" id="SSF55781">
    <property type="entry name" value="GAF domain-like"/>
    <property type="match status" value="1"/>
</dbReference>